<dbReference type="InterPro" id="IPR016193">
    <property type="entry name" value="Cytidine_deaminase-like"/>
</dbReference>
<feature type="domain" description="CMP/dCMP-type deaminase" evidence="5">
    <location>
        <begin position="28"/>
        <end position="105"/>
    </location>
</feature>
<dbReference type="InterPro" id="IPR016192">
    <property type="entry name" value="APOBEC/CMP_deaminase_Zn-bd"/>
</dbReference>
<sequence>MATVSDDELITAATDVLNPHRVGDRLFGDVGSALVTAAGNVYRGVCIDTGSGTGFCAEHAAVAAMVTAREYRIAKIVAVWRSDEGLLHVLPPCGRCREFVRQIDPGNIGTEVVLGRGNSTPLRELLPFNEWPAPLDGAP</sequence>
<comment type="similarity">
    <text evidence="1">Belongs to the cytidine and deoxycytidylate deaminase family.</text>
</comment>
<keyword evidence="4" id="KW-0862">Zinc</keyword>
<dbReference type="GO" id="GO:0008270">
    <property type="term" value="F:zinc ion binding"/>
    <property type="evidence" value="ECO:0007669"/>
    <property type="project" value="InterPro"/>
</dbReference>
<reference evidence="7" key="1">
    <citation type="submission" date="2020-02" db="EMBL/GenBank/DDBJ databases">
        <title>Streptomyces sp. ASO4wet.</title>
        <authorList>
            <person name="Risdian C."/>
            <person name="Landwehr W."/>
            <person name="Schupp P."/>
            <person name="Wink J."/>
        </authorList>
    </citation>
    <scope>NUCLEOTIDE SEQUENCE [LARGE SCALE GENOMIC DNA]</scope>
    <source>
        <strain evidence="7">ASO4wet</strain>
    </source>
</reference>
<dbReference type="RefSeq" id="WP_197349387.1">
    <property type="nucleotide sequence ID" value="NZ_CP048882.1"/>
</dbReference>
<evidence type="ECO:0000256" key="3">
    <source>
        <dbReference type="ARBA" id="ARBA00022801"/>
    </source>
</evidence>
<name>A0A7T1T3U9_9ACTN</name>
<dbReference type="KEGG" id="sbat:G4Z16_05035"/>
<dbReference type="AlphaFoldDB" id="A0A7T1T3U9"/>
<keyword evidence="2" id="KW-0479">Metal-binding</keyword>
<dbReference type="GO" id="GO:0055086">
    <property type="term" value="P:nucleobase-containing small molecule metabolic process"/>
    <property type="evidence" value="ECO:0007669"/>
    <property type="project" value="UniProtKB-ARBA"/>
</dbReference>
<dbReference type="EMBL" id="CP048882">
    <property type="protein sequence ID" value="QPP05866.1"/>
    <property type="molecule type" value="Genomic_DNA"/>
</dbReference>
<dbReference type="Proteomes" id="UP000595046">
    <property type="component" value="Chromosome"/>
</dbReference>
<dbReference type="PANTHER" id="PTHR11644">
    <property type="entry name" value="CYTIDINE DEAMINASE"/>
    <property type="match status" value="1"/>
</dbReference>
<dbReference type="Pfam" id="PF00383">
    <property type="entry name" value="dCMP_cyt_deam_1"/>
    <property type="match status" value="1"/>
</dbReference>
<dbReference type="InterPro" id="IPR050202">
    <property type="entry name" value="Cyt/Deoxycyt_deaminase"/>
</dbReference>
<dbReference type="InterPro" id="IPR002125">
    <property type="entry name" value="CMP_dCMP_dom"/>
</dbReference>
<gene>
    <name evidence="6" type="ORF">G4Z16_05035</name>
</gene>
<keyword evidence="7" id="KW-1185">Reference proteome</keyword>
<dbReference type="GO" id="GO:0042802">
    <property type="term" value="F:identical protein binding"/>
    <property type="evidence" value="ECO:0007669"/>
    <property type="project" value="UniProtKB-ARBA"/>
</dbReference>
<evidence type="ECO:0000313" key="7">
    <source>
        <dbReference type="Proteomes" id="UP000595046"/>
    </source>
</evidence>
<keyword evidence="3" id="KW-0378">Hydrolase</keyword>
<dbReference type="SUPFAM" id="SSF53927">
    <property type="entry name" value="Cytidine deaminase-like"/>
    <property type="match status" value="1"/>
</dbReference>
<dbReference type="GO" id="GO:0004126">
    <property type="term" value="F:cytidine deaminase activity"/>
    <property type="evidence" value="ECO:0007669"/>
    <property type="project" value="TreeGrafter"/>
</dbReference>
<dbReference type="Gene3D" id="3.40.140.10">
    <property type="entry name" value="Cytidine Deaminase, domain 2"/>
    <property type="match status" value="1"/>
</dbReference>
<evidence type="ECO:0000256" key="2">
    <source>
        <dbReference type="ARBA" id="ARBA00022723"/>
    </source>
</evidence>
<protein>
    <submittedName>
        <fullName evidence="6">Cytidine deaminase</fullName>
    </submittedName>
</protein>
<proteinExistence type="inferred from homology"/>
<organism evidence="6 7">
    <name type="scientific">Streptomyces bathyalis</name>
    <dbReference type="NCBI Taxonomy" id="2710756"/>
    <lineage>
        <taxon>Bacteria</taxon>
        <taxon>Bacillati</taxon>
        <taxon>Actinomycetota</taxon>
        <taxon>Actinomycetes</taxon>
        <taxon>Kitasatosporales</taxon>
        <taxon>Streptomycetaceae</taxon>
        <taxon>Streptomyces</taxon>
    </lineage>
</organism>
<evidence type="ECO:0000256" key="1">
    <source>
        <dbReference type="ARBA" id="ARBA00006576"/>
    </source>
</evidence>
<dbReference type="PROSITE" id="PS00903">
    <property type="entry name" value="CYT_DCMP_DEAMINASES_1"/>
    <property type="match status" value="1"/>
</dbReference>
<dbReference type="CDD" id="cd01283">
    <property type="entry name" value="cytidine_deaminase"/>
    <property type="match status" value="1"/>
</dbReference>
<accession>A0A7T1T3U9</accession>
<dbReference type="PANTHER" id="PTHR11644:SF2">
    <property type="entry name" value="CYTIDINE DEAMINASE"/>
    <property type="match status" value="1"/>
</dbReference>
<evidence type="ECO:0000259" key="5">
    <source>
        <dbReference type="Pfam" id="PF00383"/>
    </source>
</evidence>
<evidence type="ECO:0000256" key="4">
    <source>
        <dbReference type="ARBA" id="ARBA00022833"/>
    </source>
</evidence>
<dbReference type="GO" id="GO:0072527">
    <property type="term" value="P:pyrimidine-containing compound metabolic process"/>
    <property type="evidence" value="ECO:0007669"/>
    <property type="project" value="UniProtKB-ARBA"/>
</dbReference>
<dbReference type="GO" id="GO:0005829">
    <property type="term" value="C:cytosol"/>
    <property type="evidence" value="ECO:0007669"/>
    <property type="project" value="TreeGrafter"/>
</dbReference>
<evidence type="ECO:0000313" key="6">
    <source>
        <dbReference type="EMBL" id="QPP05866.1"/>
    </source>
</evidence>